<accession>A0A3N2Q109</accession>
<feature type="compositionally biased region" description="Low complexity" evidence="1">
    <location>
        <begin position="79"/>
        <end position="93"/>
    </location>
</feature>
<feature type="compositionally biased region" description="Pro residues" evidence="1">
    <location>
        <begin position="123"/>
        <end position="139"/>
    </location>
</feature>
<dbReference type="InterPro" id="IPR018392">
    <property type="entry name" value="LysM"/>
</dbReference>
<dbReference type="RefSeq" id="XP_028468202.1">
    <property type="nucleotide sequence ID" value="XM_028608645.1"/>
</dbReference>
<name>A0A3N2Q109_SODAK</name>
<dbReference type="EMBL" id="ML119052">
    <property type="protein sequence ID" value="ROT40396.1"/>
    <property type="molecule type" value="Genomic_DNA"/>
</dbReference>
<dbReference type="InterPro" id="IPR036779">
    <property type="entry name" value="LysM_dom_sf"/>
</dbReference>
<reference evidence="3 4" key="1">
    <citation type="journal article" date="2018" name="Mol. Ecol.">
        <title>The obligate alkalophilic soda-lake fungus Sodiomyces alkalinus has shifted to a protein diet.</title>
        <authorList>
            <person name="Grum-Grzhimaylo A.A."/>
            <person name="Falkoski D.L."/>
            <person name="van den Heuvel J."/>
            <person name="Valero-Jimenez C.A."/>
            <person name="Min B."/>
            <person name="Choi I.G."/>
            <person name="Lipzen A."/>
            <person name="Daum C.G."/>
            <person name="Aanen D.K."/>
            <person name="Tsang A."/>
            <person name="Henrissat B."/>
            <person name="Bilanenko E.N."/>
            <person name="de Vries R.P."/>
            <person name="van Kan J.A.L."/>
            <person name="Grigoriev I.V."/>
            <person name="Debets A.J.M."/>
        </authorList>
    </citation>
    <scope>NUCLEOTIDE SEQUENCE [LARGE SCALE GENOMIC DNA]</scope>
    <source>
        <strain evidence="3 4">F11</strain>
    </source>
</reference>
<gene>
    <name evidence="3" type="ORF">SODALDRAFT_290610</name>
</gene>
<feature type="region of interest" description="Disordered" evidence="1">
    <location>
        <begin position="79"/>
        <end position="159"/>
    </location>
</feature>
<evidence type="ECO:0000313" key="4">
    <source>
        <dbReference type="Proteomes" id="UP000272025"/>
    </source>
</evidence>
<dbReference type="CDD" id="cd00118">
    <property type="entry name" value="LysM"/>
    <property type="match status" value="1"/>
</dbReference>
<keyword evidence="4" id="KW-1185">Reference proteome</keyword>
<dbReference type="GeneID" id="39577123"/>
<evidence type="ECO:0000259" key="2">
    <source>
        <dbReference type="Pfam" id="PF01476"/>
    </source>
</evidence>
<dbReference type="AlphaFoldDB" id="A0A3N2Q109"/>
<dbReference type="Gene3D" id="3.10.350.10">
    <property type="entry name" value="LysM domain"/>
    <property type="match status" value="1"/>
</dbReference>
<feature type="compositionally biased region" description="Polar residues" evidence="1">
    <location>
        <begin position="104"/>
        <end position="118"/>
    </location>
</feature>
<evidence type="ECO:0000256" key="1">
    <source>
        <dbReference type="SAM" id="MobiDB-lite"/>
    </source>
</evidence>
<protein>
    <recommendedName>
        <fullName evidence="2">LysM domain-containing protein</fullName>
    </recommendedName>
</protein>
<dbReference type="OrthoDB" id="2107166at2759"/>
<evidence type="ECO:0000313" key="3">
    <source>
        <dbReference type="EMBL" id="ROT40396.1"/>
    </source>
</evidence>
<dbReference type="PANTHER" id="PTHR20932">
    <property type="entry name" value="LYSM AND PUTATIVE PEPTIDOGLYCAN-BINDING DOMAIN-CONTAINING PROTEIN"/>
    <property type="match status" value="1"/>
</dbReference>
<sequence length="294" mass="32228">MGLVRDDQKISLPSAPTSEASCCTCATFLCDLPRFVAGSEKPLPENRDLSCCRRVICGLCLYKNARFALYCPYCQTTSSSSTSSTSTPPSAISAPPPPPPPISEATNPERPSTDDASGTSYPDDPPPPYTPDPSALPHPDPTDKKGKQQPDPPAEDTLHFLHHPHDTIASLSLRYGVPAPVLRRANNLSSDHLLAARRTILIPASHYRAGVSLSPRPVAGEDDERRKARLRRFMVACKVHDYDVALLYLEQADYDLAAAVDAYRADDVWERENPLRSELRSKPKRAAGWKLFGL</sequence>
<dbReference type="Proteomes" id="UP000272025">
    <property type="component" value="Unassembled WGS sequence"/>
</dbReference>
<dbReference type="InterPro" id="IPR045030">
    <property type="entry name" value="LYSM1-4"/>
</dbReference>
<proteinExistence type="predicted"/>
<dbReference type="Pfam" id="PF01476">
    <property type="entry name" value="LysM"/>
    <property type="match status" value="1"/>
</dbReference>
<dbReference type="PANTHER" id="PTHR20932:SF31">
    <property type="entry name" value="RING-TYPE DOMAIN-CONTAINING PROTEIN"/>
    <property type="match status" value="1"/>
</dbReference>
<feature type="domain" description="LysM" evidence="2">
    <location>
        <begin position="166"/>
        <end position="203"/>
    </location>
</feature>
<organism evidence="3 4">
    <name type="scientific">Sodiomyces alkalinus (strain CBS 110278 / VKM F-3762 / F11)</name>
    <name type="common">Alkaliphilic filamentous fungus</name>
    <dbReference type="NCBI Taxonomy" id="1314773"/>
    <lineage>
        <taxon>Eukaryota</taxon>
        <taxon>Fungi</taxon>
        <taxon>Dikarya</taxon>
        <taxon>Ascomycota</taxon>
        <taxon>Pezizomycotina</taxon>
        <taxon>Sordariomycetes</taxon>
        <taxon>Hypocreomycetidae</taxon>
        <taxon>Glomerellales</taxon>
        <taxon>Plectosphaerellaceae</taxon>
        <taxon>Sodiomyces</taxon>
    </lineage>
</organism>